<gene>
    <name evidence="1" type="ORF">NDU88_005663</name>
</gene>
<evidence type="ECO:0000313" key="2">
    <source>
        <dbReference type="Proteomes" id="UP001066276"/>
    </source>
</evidence>
<dbReference type="EMBL" id="JANPWB010000014">
    <property type="protein sequence ID" value="KAJ1100582.1"/>
    <property type="molecule type" value="Genomic_DNA"/>
</dbReference>
<comment type="caution">
    <text evidence="1">The sequence shown here is derived from an EMBL/GenBank/DDBJ whole genome shotgun (WGS) entry which is preliminary data.</text>
</comment>
<proteinExistence type="predicted"/>
<accession>A0AAV7MAN2</accession>
<organism evidence="1 2">
    <name type="scientific">Pleurodeles waltl</name>
    <name type="common">Iberian ribbed newt</name>
    <dbReference type="NCBI Taxonomy" id="8319"/>
    <lineage>
        <taxon>Eukaryota</taxon>
        <taxon>Metazoa</taxon>
        <taxon>Chordata</taxon>
        <taxon>Craniata</taxon>
        <taxon>Vertebrata</taxon>
        <taxon>Euteleostomi</taxon>
        <taxon>Amphibia</taxon>
        <taxon>Batrachia</taxon>
        <taxon>Caudata</taxon>
        <taxon>Salamandroidea</taxon>
        <taxon>Salamandridae</taxon>
        <taxon>Pleurodelinae</taxon>
        <taxon>Pleurodeles</taxon>
    </lineage>
</organism>
<dbReference type="AlphaFoldDB" id="A0AAV7MAN2"/>
<reference evidence="1" key="1">
    <citation type="journal article" date="2022" name="bioRxiv">
        <title>Sequencing and chromosome-scale assembly of the giantPleurodeles waltlgenome.</title>
        <authorList>
            <person name="Brown T."/>
            <person name="Elewa A."/>
            <person name="Iarovenko S."/>
            <person name="Subramanian E."/>
            <person name="Araus A.J."/>
            <person name="Petzold A."/>
            <person name="Susuki M."/>
            <person name="Suzuki K.-i.T."/>
            <person name="Hayashi T."/>
            <person name="Toyoda A."/>
            <person name="Oliveira C."/>
            <person name="Osipova E."/>
            <person name="Leigh N.D."/>
            <person name="Simon A."/>
            <person name="Yun M.H."/>
        </authorList>
    </citation>
    <scope>NUCLEOTIDE SEQUENCE</scope>
    <source>
        <strain evidence="1">20211129_DDA</strain>
        <tissue evidence="1">Liver</tissue>
    </source>
</reference>
<keyword evidence="2" id="KW-1185">Reference proteome</keyword>
<sequence>MRRQRAMPEALHRLERYGTHEDLSQILEAPIDNPNPSTKGDIQLLLAEFHKDINALGQDFTLSMSNLVELVRQIDSHLTTVESADADQVMENLDHTARIEKLQANYNLLQGKQDDLENWSRCNNICIRGIGVDVPASDLKAHIQALFTHLLGPDCD</sequence>
<evidence type="ECO:0000313" key="1">
    <source>
        <dbReference type="EMBL" id="KAJ1100582.1"/>
    </source>
</evidence>
<dbReference type="Proteomes" id="UP001066276">
    <property type="component" value="Chromosome 10"/>
</dbReference>
<protein>
    <submittedName>
        <fullName evidence="1">Uncharacterized protein</fullName>
    </submittedName>
</protein>
<name>A0AAV7MAN2_PLEWA</name>